<reference evidence="13" key="1">
    <citation type="submission" date="2017-02" db="EMBL/GenBank/DDBJ databases">
        <authorList>
            <person name="Varghese N."/>
            <person name="Submissions S."/>
        </authorList>
    </citation>
    <scope>NUCLEOTIDE SEQUENCE [LARGE SCALE GENOMIC DNA]</scope>
    <source>
        <strain evidence="13">USBA 833</strain>
    </source>
</reference>
<sequence length="313" mass="35029">MKRKDERKRIKVYDAARPFIYQSPALISILLLQVIPIIMTFYYAFTNYNINHLKNYKFVGFSNFVDIINGPFKEIFLPVLGWTVVFALISTLGCFIIGLITALLLNNPNMKESTIYKGLLIIPWAIPGTIATLAWQGLLNETYGGINLILMKLHLISNPIPWFSEPLWARIGIIIANLWLGFPYMMNICIGTLSQIPDNFYEAADIEGANGWQKFIKITLPSITNTSLPLIISSFAYNFNNFGAAYLITSGLPAKAGSQYAGYTDILISSTYKLAMQYNLYNVGSALSILIFAIVGTLSFINLRLTGAFKEVN</sequence>
<evidence type="ECO:0000256" key="9">
    <source>
        <dbReference type="RuleBase" id="RU363032"/>
    </source>
</evidence>
<keyword evidence="3 9" id="KW-0813">Transport</keyword>
<evidence type="ECO:0000256" key="7">
    <source>
        <dbReference type="ARBA" id="ARBA00022989"/>
    </source>
</evidence>
<evidence type="ECO:0000259" key="11">
    <source>
        <dbReference type="PROSITE" id="PS50928"/>
    </source>
</evidence>
<evidence type="ECO:0000256" key="3">
    <source>
        <dbReference type="ARBA" id="ARBA00022448"/>
    </source>
</evidence>
<comment type="caution">
    <text evidence="10">Lacks conserved residue(s) required for the propagation of feature annotation.</text>
</comment>
<feature type="transmembrane region" description="Helical" evidence="9">
    <location>
        <begin position="79"/>
        <end position="106"/>
    </location>
</feature>
<dbReference type="STRING" id="1147123.SAMN05443428_13317"/>
<dbReference type="PROSITE" id="PS50928">
    <property type="entry name" value="ABC_TM1"/>
    <property type="match status" value="1"/>
</dbReference>
<dbReference type="GO" id="GO:0042956">
    <property type="term" value="P:maltodextrin transmembrane transport"/>
    <property type="evidence" value="ECO:0007669"/>
    <property type="project" value="TreeGrafter"/>
</dbReference>
<protein>
    <recommendedName>
        <fullName evidence="10">Maltose/maltodextrin transport system permease protein</fullName>
    </recommendedName>
</protein>
<dbReference type="Pfam" id="PF00528">
    <property type="entry name" value="BPD_transp_1"/>
    <property type="match status" value="1"/>
</dbReference>
<dbReference type="EMBL" id="FUYH01000033">
    <property type="protein sequence ID" value="SKA99027.1"/>
    <property type="molecule type" value="Genomic_DNA"/>
</dbReference>
<evidence type="ECO:0000256" key="5">
    <source>
        <dbReference type="ARBA" id="ARBA00022597"/>
    </source>
</evidence>
<evidence type="ECO:0000256" key="2">
    <source>
        <dbReference type="ARBA" id="ARBA00009047"/>
    </source>
</evidence>
<evidence type="ECO:0000256" key="4">
    <source>
        <dbReference type="ARBA" id="ARBA00022475"/>
    </source>
</evidence>
<comment type="subcellular location">
    <subcellularLocation>
        <location evidence="1 9">Cell membrane</location>
        <topology evidence="1 9">Multi-pass membrane protein</topology>
    </subcellularLocation>
</comment>
<evidence type="ECO:0000313" key="13">
    <source>
        <dbReference type="Proteomes" id="UP000190105"/>
    </source>
</evidence>
<dbReference type="CDD" id="cd06261">
    <property type="entry name" value="TM_PBP2"/>
    <property type="match status" value="1"/>
</dbReference>
<gene>
    <name evidence="12" type="ORF">SAMN05443428_13317</name>
</gene>
<feature type="domain" description="ABC transmembrane type-1" evidence="11">
    <location>
        <begin position="80"/>
        <end position="302"/>
    </location>
</feature>
<accession>A0A1T4YB22</accession>
<keyword evidence="5 10" id="KW-0762">Sugar transport</keyword>
<dbReference type="InterPro" id="IPR035906">
    <property type="entry name" value="MetI-like_sf"/>
</dbReference>
<dbReference type="GO" id="GO:0015423">
    <property type="term" value="F:ABC-type maltose transporter activity"/>
    <property type="evidence" value="ECO:0007669"/>
    <property type="project" value="TreeGrafter"/>
</dbReference>
<feature type="transmembrane region" description="Helical" evidence="9">
    <location>
        <begin position="118"/>
        <end position="138"/>
    </location>
</feature>
<dbReference type="PANTHER" id="PTHR47314:SF1">
    <property type="entry name" value="MALTOSE_MALTODEXTRIN TRANSPORT SYSTEM PERMEASE PROTEIN MALF"/>
    <property type="match status" value="1"/>
</dbReference>
<proteinExistence type="inferred from homology"/>
<dbReference type="AlphaFoldDB" id="A0A1T4YB22"/>
<dbReference type="Gene3D" id="1.10.3720.10">
    <property type="entry name" value="MetI-like"/>
    <property type="match status" value="1"/>
</dbReference>
<dbReference type="SUPFAM" id="SSF160964">
    <property type="entry name" value="MalF N-terminal region-like"/>
    <property type="match status" value="1"/>
</dbReference>
<dbReference type="OrthoDB" id="9778687at2"/>
<comment type="similarity">
    <text evidence="2 10">Belongs to the binding-protein-dependent transport system permease family. MalFG subfamily.</text>
</comment>
<dbReference type="InterPro" id="IPR000515">
    <property type="entry name" value="MetI-like"/>
</dbReference>
<dbReference type="GO" id="GO:1990060">
    <property type="term" value="C:maltose transport complex"/>
    <property type="evidence" value="ECO:0007669"/>
    <property type="project" value="TreeGrafter"/>
</dbReference>
<organism evidence="12 13">
    <name type="scientific">Caloramator quimbayensis</name>
    <dbReference type="NCBI Taxonomy" id="1147123"/>
    <lineage>
        <taxon>Bacteria</taxon>
        <taxon>Bacillati</taxon>
        <taxon>Bacillota</taxon>
        <taxon>Clostridia</taxon>
        <taxon>Eubacteriales</taxon>
        <taxon>Clostridiaceae</taxon>
        <taxon>Caloramator</taxon>
    </lineage>
</organism>
<dbReference type="RefSeq" id="WP_078697644.1">
    <property type="nucleotide sequence ID" value="NZ_FUYH01000033.1"/>
</dbReference>
<keyword evidence="7 9" id="KW-1133">Transmembrane helix</keyword>
<evidence type="ECO:0000256" key="6">
    <source>
        <dbReference type="ARBA" id="ARBA00022692"/>
    </source>
</evidence>
<feature type="transmembrane region" description="Helical" evidence="9">
    <location>
        <begin position="280"/>
        <end position="301"/>
    </location>
</feature>
<evidence type="ECO:0000256" key="10">
    <source>
        <dbReference type="RuleBase" id="RU367050"/>
    </source>
</evidence>
<feature type="transmembrane region" description="Helical" evidence="9">
    <location>
        <begin position="21"/>
        <end position="45"/>
    </location>
</feature>
<dbReference type="PANTHER" id="PTHR47314">
    <property type="entry name" value="MALTOSE/MALTODEXTRIN TRANSPORT SYSTEM PERMEASE PROTEIN MALF"/>
    <property type="match status" value="1"/>
</dbReference>
<feature type="transmembrane region" description="Helical" evidence="9">
    <location>
        <begin position="167"/>
        <end position="186"/>
    </location>
</feature>
<keyword evidence="6 9" id="KW-0812">Transmembrane</keyword>
<evidence type="ECO:0000313" key="12">
    <source>
        <dbReference type="EMBL" id="SKA99027.1"/>
    </source>
</evidence>
<keyword evidence="4 10" id="KW-1003">Cell membrane</keyword>
<keyword evidence="13" id="KW-1185">Reference proteome</keyword>
<comment type="function">
    <text evidence="10">Part of the ABC transporter complex MalEFGK involved in maltose/maltodextrin import. Probably responsible for the translocation of the substrate across the membrane.</text>
</comment>
<evidence type="ECO:0000256" key="1">
    <source>
        <dbReference type="ARBA" id="ARBA00004651"/>
    </source>
</evidence>
<keyword evidence="8 9" id="KW-0472">Membrane</keyword>
<dbReference type="SUPFAM" id="SSF161098">
    <property type="entry name" value="MetI-like"/>
    <property type="match status" value="1"/>
</dbReference>
<dbReference type="Proteomes" id="UP000190105">
    <property type="component" value="Unassembled WGS sequence"/>
</dbReference>
<name>A0A1T4YB22_9CLOT</name>
<evidence type="ECO:0000256" key="8">
    <source>
        <dbReference type="ARBA" id="ARBA00023136"/>
    </source>
</evidence>